<name>A0A1J1HT55_9DIPT</name>
<accession>A0A1J1HT55</accession>
<dbReference type="AlphaFoldDB" id="A0A1J1HT55"/>
<keyword evidence="3" id="KW-1185">Reference proteome</keyword>
<gene>
    <name evidence="2" type="ORF">CLUMA_CG003131</name>
</gene>
<dbReference type="Proteomes" id="UP000183832">
    <property type="component" value="Unassembled WGS sequence"/>
</dbReference>
<sequence length="115" mass="12895">MHETSAFICCHIKNYFPTTNTQDECEIKRIPIHFEKFSFSTSEYLKKTDEALNEKSTPEAKEKAQQQFPEIETIECGANPSGQVIAAQGAEPLPHKGEEFVSSPPAFTEPMMVKA</sequence>
<evidence type="ECO:0000256" key="1">
    <source>
        <dbReference type="SAM" id="MobiDB-lite"/>
    </source>
</evidence>
<evidence type="ECO:0000313" key="2">
    <source>
        <dbReference type="EMBL" id="CRK89377.1"/>
    </source>
</evidence>
<organism evidence="2 3">
    <name type="scientific">Clunio marinus</name>
    <dbReference type="NCBI Taxonomy" id="568069"/>
    <lineage>
        <taxon>Eukaryota</taxon>
        <taxon>Metazoa</taxon>
        <taxon>Ecdysozoa</taxon>
        <taxon>Arthropoda</taxon>
        <taxon>Hexapoda</taxon>
        <taxon>Insecta</taxon>
        <taxon>Pterygota</taxon>
        <taxon>Neoptera</taxon>
        <taxon>Endopterygota</taxon>
        <taxon>Diptera</taxon>
        <taxon>Nematocera</taxon>
        <taxon>Chironomoidea</taxon>
        <taxon>Chironomidae</taxon>
        <taxon>Clunio</taxon>
    </lineage>
</organism>
<proteinExistence type="predicted"/>
<feature type="region of interest" description="Disordered" evidence="1">
    <location>
        <begin position="94"/>
        <end position="115"/>
    </location>
</feature>
<protein>
    <submittedName>
        <fullName evidence="2">CLUMA_CG003131, isoform A</fullName>
    </submittedName>
</protein>
<reference evidence="2 3" key="1">
    <citation type="submission" date="2015-04" db="EMBL/GenBank/DDBJ databases">
        <authorList>
            <person name="Syromyatnikov M.Y."/>
            <person name="Popov V.N."/>
        </authorList>
    </citation>
    <scope>NUCLEOTIDE SEQUENCE [LARGE SCALE GENOMIC DNA]</scope>
</reference>
<evidence type="ECO:0000313" key="3">
    <source>
        <dbReference type="Proteomes" id="UP000183832"/>
    </source>
</evidence>
<dbReference type="EMBL" id="CVRI01000012">
    <property type="protein sequence ID" value="CRK89377.1"/>
    <property type="molecule type" value="Genomic_DNA"/>
</dbReference>